<dbReference type="InterPro" id="IPR008311">
    <property type="entry name" value="UCP028101"/>
</dbReference>
<evidence type="ECO:0000313" key="2">
    <source>
        <dbReference type="Proteomes" id="UP001604043"/>
    </source>
</evidence>
<protein>
    <submittedName>
        <fullName evidence="1">DUF1513 domain-containing protein</fullName>
    </submittedName>
</protein>
<sequence length="381" mass="38802">MATDMRARLDHAPLIGRRGLLLGGAALLAAAALPGGPRAAELDEGWLATAGVGEGFAAVGLDTSFAATPEAPSDARLHGIEASPVGPLAVAVGRRPGRIALVFDRRKGGVVARFGPGEGRVFSGHGRFTADGRLLLTNEIEHPADGVRAMGRGVVAVRAVDGGFAIHDEWPSGGDGPHDLMRSGAALVIANGGIEPNTPEARDAEVTGSGVTLVDPTTGAVRGEGKLSADLASLSLRHLARDGNGGTVVAAQDLLKDGEARPLLFRIAADGALTPFDAPDEAWRALRGYVGSVAYDPSGRFVACATPRGNQVAVWQADGRYIGAVPLTDGCGLAAGAEAGMFVAASGYGEVIVVKAAPEGVAITARRTGGPRYDNHMVRIG</sequence>
<dbReference type="InterPro" id="IPR006311">
    <property type="entry name" value="TAT_signal"/>
</dbReference>
<dbReference type="InterPro" id="IPR011044">
    <property type="entry name" value="Quino_amine_DH_bsu"/>
</dbReference>
<dbReference type="Proteomes" id="UP001604043">
    <property type="component" value="Unassembled WGS sequence"/>
</dbReference>
<dbReference type="SUPFAM" id="SSF50969">
    <property type="entry name" value="YVTN repeat-like/Quinoprotein amine dehydrogenase"/>
    <property type="match status" value="1"/>
</dbReference>
<name>A0ABW6ZHU6_9HYPH</name>
<proteinExistence type="predicted"/>
<organism evidence="1 2">
    <name type="scientific">Xanthobacter aminoxidans</name>
    <dbReference type="NCBI Taxonomy" id="186280"/>
    <lineage>
        <taxon>Bacteria</taxon>
        <taxon>Pseudomonadati</taxon>
        <taxon>Pseudomonadota</taxon>
        <taxon>Alphaproteobacteria</taxon>
        <taxon>Hyphomicrobiales</taxon>
        <taxon>Xanthobacteraceae</taxon>
        <taxon>Xanthobacter</taxon>
    </lineage>
</organism>
<dbReference type="PROSITE" id="PS51318">
    <property type="entry name" value="TAT"/>
    <property type="match status" value="1"/>
</dbReference>
<reference evidence="1 2" key="1">
    <citation type="submission" date="2024-02" db="EMBL/GenBank/DDBJ databases">
        <title>Expansion and revision of Xanthobacter and proposal of Roseixanthobacter gen. nov.</title>
        <authorList>
            <person name="Soltysiak M.P.M."/>
            <person name="Jalihal A."/>
            <person name="Ory A."/>
            <person name="Chrisophersen C."/>
            <person name="Lee A.D."/>
            <person name="Boulton J."/>
            <person name="Springer M."/>
        </authorList>
    </citation>
    <scope>NUCLEOTIDE SEQUENCE [LARGE SCALE GENOMIC DNA]</scope>
    <source>
        <strain evidence="1 2">CB5</strain>
    </source>
</reference>
<evidence type="ECO:0000313" key="1">
    <source>
        <dbReference type="EMBL" id="MFG1252718.1"/>
    </source>
</evidence>
<dbReference type="RefSeq" id="WP_245279246.1">
    <property type="nucleotide sequence ID" value="NZ_JBAFUR010000002.1"/>
</dbReference>
<dbReference type="EMBL" id="JBAFUR010000002">
    <property type="protein sequence ID" value="MFG1252718.1"/>
    <property type="molecule type" value="Genomic_DNA"/>
</dbReference>
<comment type="caution">
    <text evidence="1">The sequence shown here is derived from an EMBL/GenBank/DDBJ whole genome shotgun (WGS) entry which is preliminary data.</text>
</comment>
<keyword evidence="2" id="KW-1185">Reference proteome</keyword>
<accession>A0ABW6ZHU6</accession>
<dbReference type="Pfam" id="PF07433">
    <property type="entry name" value="DUF1513"/>
    <property type="match status" value="1"/>
</dbReference>
<gene>
    <name evidence="1" type="ORF">V5F30_10930</name>
</gene>